<keyword evidence="2" id="KW-0732">Signal</keyword>
<keyword evidence="1" id="KW-0472">Membrane</keyword>
<keyword evidence="1" id="KW-1133">Transmembrane helix</keyword>
<sequence length="368" mass="39266">MMPSFSCRFPATRRLRHLRSLPFLLLLFALLTGSALGRGRHVIAIPAAVPFPRGLAWDPSAQHFLVGSRLSHAAVYSVSDAGVAEALVSDLLLPSPSSVAALTVDDRRRRLLIALARPAALAAYDLRSPRPHRRIFLSSFPDPSAVPGGVAVDPKTGSAFITAGSVVLKADLDGTASVLSRSAIYGADPSSEGLGAVAHVSHGFLLVVERGGTGRMFKVDEEDGAAKEVLRKGVGAAAEGIAVRSDGGAVLARGGAGTRWLRSRDGWGDAAVQDEAAVEEGWQATAVAVREGRRAYVLVTPGEVEGGEEKKVRRIEEVEWGKEGEGEMVWGFVLIGLGLAYFCYWRFQMGQLVTNLNKKRAYNNRETA</sequence>
<dbReference type="EMBL" id="HG996474">
    <property type="protein sequence ID" value="CAG1836120.1"/>
    <property type="molecule type" value="Genomic_DNA"/>
</dbReference>
<proteinExistence type="predicted"/>
<reference evidence="3" key="1">
    <citation type="submission" date="2021-03" db="EMBL/GenBank/DDBJ databases">
        <authorList>
            <consortium name="Genoscope - CEA"/>
            <person name="William W."/>
        </authorList>
    </citation>
    <scope>NUCLEOTIDE SEQUENCE</scope>
    <source>
        <strain evidence="3">Doubled-haploid Pahang</strain>
    </source>
</reference>
<protein>
    <submittedName>
        <fullName evidence="3">(wild Malaysian banana) hypothetical protein</fullName>
    </submittedName>
</protein>
<dbReference type="InterPro" id="IPR053224">
    <property type="entry name" value="Sensory_adhesion_molecule"/>
</dbReference>
<feature type="signal peptide" evidence="2">
    <location>
        <begin position="1"/>
        <end position="37"/>
    </location>
</feature>
<dbReference type="Gene3D" id="2.130.10.10">
    <property type="entry name" value="YVTN repeat-like/Quinoprotein amine dehydrogenase"/>
    <property type="match status" value="1"/>
</dbReference>
<feature type="chain" id="PRO_5034057397" evidence="2">
    <location>
        <begin position="38"/>
        <end position="368"/>
    </location>
</feature>
<dbReference type="AlphaFoldDB" id="A0A8D6ZTQ0"/>
<dbReference type="SUPFAM" id="SSF101898">
    <property type="entry name" value="NHL repeat"/>
    <property type="match status" value="1"/>
</dbReference>
<dbReference type="PANTHER" id="PTHR31460">
    <property type="match status" value="1"/>
</dbReference>
<dbReference type="PANTHER" id="PTHR31460:SF3">
    <property type="entry name" value="MESOCENTIN"/>
    <property type="match status" value="1"/>
</dbReference>
<feature type="transmembrane region" description="Helical" evidence="1">
    <location>
        <begin position="328"/>
        <end position="347"/>
    </location>
</feature>
<keyword evidence="1" id="KW-0812">Transmembrane</keyword>
<evidence type="ECO:0000256" key="2">
    <source>
        <dbReference type="SAM" id="SignalP"/>
    </source>
</evidence>
<accession>A0A8D6ZTQ0</accession>
<dbReference type="InterPro" id="IPR015943">
    <property type="entry name" value="WD40/YVTN_repeat-like_dom_sf"/>
</dbReference>
<evidence type="ECO:0000256" key="1">
    <source>
        <dbReference type="SAM" id="Phobius"/>
    </source>
</evidence>
<gene>
    <name evidence="3" type="ORF">GSMUA_240890.1</name>
</gene>
<organism evidence="3">
    <name type="scientific">Musa acuminata subsp. malaccensis</name>
    <name type="common">Wild banana</name>
    <name type="synonym">Musa malaccensis</name>
    <dbReference type="NCBI Taxonomy" id="214687"/>
    <lineage>
        <taxon>Eukaryota</taxon>
        <taxon>Viridiplantae</taxon>
        <taxon>Streptophyta</taxon>
        <taxon>Embryophyta</taxon>
        <taxon>Tracheophyta</taxon>
        <taxon>Spermatophyta</taxon>
        <taxon>Magnoliopsida</taxon>
        <taxon>Liliopsida</taxon>
        <taxon>Zingiberales</taxon>
        <taxon>Musaceae</taxon>
        <taxon>Musa</taxon>
    </lineage>
</organism>
<evidence type="ECO:0000313" key="3">
    <source>
        <dbReference type="EMBL" id="CAG1836120.1"/>
    </source>
</evidence>
<name>A0A8D6ZTQ0_MUSAM</name>